<feature type="region of interest" description="Disordered" evidence="1">
    <location>
        <begin position="79"/>
        <end position="102"/>
    </location>
</feature>
<sequence length="209" mass="21283">MNHPVMHDMRTNQQYSAAPLPPAPGQYGALPPTPRPGEALPSASSRRRPWLIPAGVAGTAVVALIAGVTLGAVFASSGSDSGASDAAPTAGLPTNAPGGVTPSAAEVHAQDVSLCTSYAIINSAIPRPDRVGSDLLPAVTALKVALAENPDASAPVRVAVTDIASVYQARVAEHGKVRTRGLAEPPPYSLDAEKNAVDQVWTACGLDEE</sequence>
<accession>A0A5S9P8Z6</accession>
<evidence type="ECO:0000313" key="4">
    <source>
        <dbReference type="Proteomes" id="UP000430146"/>
    </source>
</evidence>
<keyword evidence="2" id="KW-0472">Membrane</keyword>
<evidence type="ECO:0000256" key="1">
    <source>
        <dbReference type="SAM" id="MobiDB-lite"/>
    </source>
</evidence>
<evidence type="ECO:0000256" key="2">
    <source>
        <dbReference type="SAM" id="Phobius"/>
    </source>
</evidence>
<feature type="transmembrane region" description="Helical" evidence="2">
    <location>
        <begin position="50"/>
        <end position="75"/>
    </location>
</feature>
<organism evidence="3 4">
    <name type="scientific">Mycolicibacterium vanbaalenii</name>
    <name type="common">Mycobacterium vanbaalenii</name>
    <dbReference type="NCBI Taxonomy" id="110539"/>
    <lineage>
        <taxon>Bacteria</taxon>
        <taxon>Bacillati</taxon>
        <taxon>Actinomycetota</taxon>
        <taxon>Actinomycetes</taxon>
        <taxon>Mycobacteriales</taxon>
        <taxon>Mycobacteriaceae</taxon>
        <taxon>Mycolicibacterium</taxon>
    </lineage>
</organism>
<feature type="region of interest" description="Disordered" evidence="1">
    <location>
        <begin position="15"/>
        <end position="44"/>
    </location>
</feature>
<keyword evidence="2" id="KW-1133">Transmembrane helix</keyword>
<reference evidence="3 4" key="1">
    <citation type="submission" date="2019-11" db="EMBL/GenBank/DDBJ databases">
        <authorList>
            <person name="Holert J."/>
        </authorList>
    </citation>
    <scope>NUCLEOTIDE SEQUENCE [LARGE SCALE GENOMIC DNA]</scope>
    <source>
        <strain evidence="3">BC8_1</strain>
    </source>
</reference>
<protein>
    <submittedName>
        <fullName evidence="3">Uncharacterized protein</fullName>
    </submittedName>
</protein>
<name>A0A5S9P8Z6_MYCVN</name>
<keyword evidence="2" id="KW-0812">Transmembrane</keyword>
<dbReference type="Proteomes" id="UP000430146">
    <property type="component" value="Unassembled WGS sequence"/>
</dbReference>
<dbReference type="AlphaFoldDB" id="A0A5S9P8Z6"/>
<evidence type="ECO:0000313" key="3">
    <source>
        <dbReference type="EMBL" id="CAA0099774.1"/>
    </source>
</evidence>
<gene>
    <name evidence="3" type="ORF">AELLOGFF_03187</name>
</gene>
<proteinExistence type="predicted"/>
<dbReference type="EMBL" id="CACSIP010000007">
    <property type="protein sequence ID" value="CAA0099774.1"/>
    <property type="molecule type" value="Genomic_DNA"/>
</dbReference>
<keyword evidence="4" id="KW-1185">Reference proteome</keyword>